<reference evidence="3 4" key="1">
    <citation type="submission" date="2024-05" db="EMBL/GenBank/DDBJ databases">
        <authorList>
            <person name="Liu Q."/>
            <person name="Xin Y.-H."/>
        </authorList>
    </citation>
    <scope>NUCLEOTIDE SEQUENCE [LARGE SCALE GENOMIC DNA]</scope>
    <source>
        <strain evidence="3 4">CGMCC 1.10181</strain>
    </source>
</reference>
<dbReference type="SUPFAM" id="SSF52266">
    <property type="entry name" value="SGNH hydrolase"/>
    <property type="match status" value="1"/>
</dbReference>
<keyword evidence="1" id="KW-0812">Transmembrane</keyword>
<sequence>MKRAAAIVDALLFCAGAALIAPAAAANRAWLDRHVLPHMFLSRDQQLLWWWLERGAALVAGLALIALVRPRVVRAVAQGKGPALAAWCLGAGAAVLLSLGASELILRATWWRGIDHWAATEEPLRRADARLGWTLVPGRTGRELYRGRPILYHIDAGSHRVGDPARPVDAARPAILFTGESIMLGFRLNWRETIAGQVEALTGVQAANLAVNGYGTDQAFLRLHAELPRFAQPVAVVALFAPSLLERNLDDDRPHLDAALRWHDGRRYWRLQRLMKNVALYRSSAAIDRGIAATRAVLAETVRAARARHAAVLILVPCFAPEQPTERVIRRRVLDEAGLPYVQVMLDPAWRIAGDRHPDARADLAMARAIVVALRRQRPDPLAGR</sequence>
<keyword evidence="4" id="KW-1185">Reference proteome</keyword>
<keyword evidence="1" id="KW-1133">Transmembrane helix</keyword>
<dbReference type="Proteomes" id="UP001419910">
    <property type="component" value="Unassembled WGS sequence"/>
</dbReference>
<dbReference type="RefSeq" id="WP_343887336.1">
    <property type="nucleotide sequence ID" value="NZ_BAAAEH010000002.1"/>
</dbReference>
<dbReference type="EMBL" id="JBDIME010000004">
    <property type="protein sequence ID" value="MEN2789363.1"/>
    <property type="molecule type" value="Genomic_DNA"/>
</dbReference>
<accession>A0ABU9Y0R0</accession>
<evidence type="ECO:0000313" key="4">
    <source>
        <dbReference type="Proteomes" id="UP001419910"/>
    </source>
</evidence>
<evidence type="ECO:0000256" key="2">
    <source>
        <dbReference type="SAM" id="SignalP"/>
    </source>
</evidence>
<proteinExistence type="predicted"/>
<protein>
    <recommendedName>
        <fullName evidence="5">SGNH/GDSL hydrolase family protein</fullName>
    </recommendedName>
</protein>
<evidence type="ECO:0008006" key="5">
    <source>
        <dbReference type="Google" id="ProtNLM"/>
    </source>
</evidence>
<gene>
    <name evidence="3" type="ORF">ABC974_06995</name>
</gene>
<evidence type="ECO:0000313" key="3">
    <source>
        <dbReference type="EMBL" id="MEN2789363.1"/>
    </source>
</evidence>
<keyword evidence="1" id="KW-0472">Membrane</keyword>
<feature type="transmembrane region" description="Helical" evidence="1">
    <location>
        <begin position="49"/>
        <end position="69"/>
    </location>
</feature>
<comment type="caution">
    <text evidence="3">The sequence shown here is derived from an EMBL/GenBank/DDBJ whole genome shotgun (WGS) entry which is preliminary data.</text>
</comment>
<evidence type="ECO:0000256" key="1">
    <source>
        <dbReference type="SAM" id="Phobius"/>
    </source>
</evidence>
<name>A0ABU9Y0R0_9SPHN</name>
<feature type="chain" id="PRO_5045413569" description="SGNH/GDSL hydrolase family protein" evidence="2">
    <location>
        <begin position="21"/>
        <end position="385"/>
    </location>
</feature>
<feature type="signal peptide" evidence="2">
    <location>
        <begin position="1"/>
        <end position="20"/>
    </location>
</feature>
<feature type="transmembrane region" description="Helical" evidence="1">
    <location>
        <begin position="81"/>
        <end position="101"/>
    </location>
</feature>
<keyword evidence="2" id="KW-0732">Signal</keyword>
<organism evidence="3 4">
    <name type="scientific">Sphingomonas oligophenolica</name>
    <dbReference type="NCBI Taxonomy" id="301154"/>
    <lineage>
        <taxon>Bacteria</taxon>
        <taxon>Pseudomonadati</taxon>
        <taxon>Pseudomonadota</taxon>
        <taxon>Alphaproteobacteria</taxon>
        <taxon>Sphingomonadales</taxon>
        <taxon>Sphingomonadaceae</taxon>
        <taxon>Sphingomonas</taxon>
    </lineage>
</organism>